<name>A0ABW5MUH6_9FLAO</name>
<proteinExistence type="predicted"/>
<organism evidence="1 2">
    <name type="scientific">Croceitalea marina</name>
    <dbReference type="NCBI Taxonomy" id="1775166"/>
    <lineage>
        <taxon>Bacteria</taxon>
        <taxon>Pseudomonadati</taxon>
        <taxon>Bacteroidota</taxon>
        <taxon>Flavobacteriia</taxon>
        <taxon>Flavobacteriales</taxon>
        <taxon>Flavobacteriaceae</taxon>
        <taxon>Croceitalea</taxon>
    </lineage>
</organism>
<accession>A0ABW5MUH6</accession>
<dbReference type="SUPFAM" id="SSF52317">
    <property type="entry name" value="Class I glutamine amidotransferase-like"/>
    <property type="match status" value="2"/>
</dbReference>
<dbReference type="InterPro" id="IPR029062">
    <property type="entry name" value="Class_I_gatase-like"/>
</dbReference>
<gene>
    <name evidence="1" type="ORF">ACFSQJ_03730</name>
</gene>
<dbReference type="RefSeq" id="WP_377765660.1">
    <property type="nucleotide sequence ID" value="NZ_JBHULB010000006.1"/>
</dbReference>
<evidence type="ECO:0000313" key="2">
    <source>
        <dbReference type="Proteomes" id="UP001597526"/>
    </source>
</evidence>
<sequence>MKHPKLTYLLISLMAIVQYSCNTDDGNGTTVPDNELSLPSDKVLIGFGFRAEDNTELTEDVVGDIEQTAFSVAAFVPFRADRSALTPTIEVSPNADYEPKGVQDFMNPIVYTVTAEDGSTQDYEVTVGFLPEPDTGLTDKNVLLFISHEDAYYSEYIIMRRALEAVGYTVDVRSANEQPAAVYTLTGGIVSTSLPSVGHDIFLSQFQESFGATWNSVDNELPNPPFVNVNGSILDIENMASYDALIIVGGTGAQDYRVDGTYTAQGTGDRTVSAESIQATAEKLNALALDALSQGKPVMAQCHGASLAPFWRIPGTSGPGLESLGYSLLKDGYATGFPESETAKNLALLNVNYRGEETGDLAFGSSDRVTISSPHSSFGSNAGDYKVLTTRDWYSQTVAHAAKSLLNTIETHPMASDLSSALSVLVLHGGPVNPEDCDASNTTTNDIPCNFGTLPDDLPADYTHLQDLLENSSPMDDFNFSVEEVNITDDLPYNEDSVDEIRAFLGVYDVIIFYKHWASGVSVNLQNALLEYADNGGNILGIHHGLYDDNGKDIITDELFEIESGASTWSGSNLTSYNLVATNHGHFITTYGIAALETALQSPANWTSGPYQSGNPSYSHYPNITIYDEIYNNIEFKPSANFGHEINEIIPLFSHTIAGTPNPHTSGHIKYFDDNGDGVFGKLVFLQPGERKENYEAGSNYGQIIRNAVSWLGLK</sequence>
<evidence type="ECO:0008006" key="3">
    <source>
        <dbReference type="Google" id="ProtNLM"/>
    </source>
</evidence>
<dbReference type="Proteomes" id="UP001597526">
    <property type="component" value="Unassembled WGS sequence"/>
</dbReference>
<dbReference type="Gene3D" id="2.60.40.2340">
    <property type="match status" value="1"/>
</dbReference>
<dbReference type="EMBL" id="JBHULB010000006">
    <property type="protein sequence ID" value="MFD2586023.1"/>
    <property type="molecule type" value="Genomic_DNA"/>
</dbReference>
<keyword evidence="2" id="KW-1185">Reference proteome</keyword>
<protein>
    <recommendedName>
        <fullName evidence="3">ThuA-like domain-containing protein</fullName>
    </recommendedName>
</protein>
<reference evidence="2" key="1">
    <citation type="journal article" date="2019" name="Int. J. Syst. Evol. Microbiol.">
        <title>The Global Catalogue of Microorganisms (GCM) 10K type strain sequencing project: providing services to taxonomists for standard genome sequencing and annotation.</title>
        <authorList>
            <consortium name="The Broad Institute Genomics Platform"/>
            <consortium name="The Broad Institute Genome Sequencing Center for Infectious Disease"/>
            <person name="Wu L."/>
            <person name="Ma J."/>
        </authorList>
    </citation>
    <scope>NUCLEOTIDE SEQUENCE [LARGE SCALE GENOMIC DNA]</scope>
    <source>
        <strain evidence="2">KCTC 52368</strain>
    </source>
</reference>
<evidence type="ECO:0000313" key="1">
    <source>
        <dbReference type="EMBL" id="MFD2586023.1"/>
    </source>
</evidence>
<comment type="caution">
    <text evidence="1">The sequence shown here is derived from an EMBL/GenBank/DDBJ whole genome shotgun (WGS) entry which is preliminary data.</text>
</comment>
<dbReference type="Gene3D" id="3.40.50.880">
    <property type="match status" value="2"/>
</dbReference>